<keyword evidence="4" id="KW-1003">Cell membrane</keyword>
<dbReference type="Pfam" id="PF01292">
    <property type="entry name" value="Ni_hydr_CYTB"/>
    <property type="match status" value="1"/>
</dbReference>
<keyword evidence="10" id="KW-0408">Iron</keyword>
<dbReference type="SUPFAM" id="SSF81342">
    <property type="entry name" value="Transmembrane di-heme cytochromes"/>
    <property type="match status" value="1"/>
</dbReference>
<evidence type="ECO:0000256" key="8">
    <source>
        <dbReference type="ARBA" id="ARBA00022982"/>
    </source>
</evidence>
<keyword evidence="16" id="KW-1185">Reference proteome</keyword>
<proteinExistence type="inferred from homology"/>
<evidence type="ECO:0000313" key="16">
    <source>
        <dbReference type="Proteomes" id="UP000191820"/>
    </source>
</evidence>
<dbReference type="EMBL" id="CP020472">
    <property type="protein sequence ID" value="ARD21624.1"/>
    <property type="molecule type" value="Genomic_DNA"/>
</dbReference>
<keyword evidence="8" id="KW-0249">Electron transport</keyword>
<keyword evidence="3" id="KW-0813">Transport</keyword>
<organism evidence="15 16">
    <name type="scientific">Shewanella japonica</name>
    <dbReference type="NCBI Taxonomy" id="93973"/>
    <lineage>
        <taxon>Bacteria</taxon>
        <taxon>Pseudomonadati</taxon>
        <taxon>Pseudomonadota</taxon>
        <taxon>Gammaproteobacteria</taxon>
        <taxon>Alteromonadales</taxon>
        <taxon>Shewanellaceae</taxon>
        <taxon>Shewanella</taxon>
    </lineage>
</organism>
<name>A0ABN4YFM2_9GAMM</name>
<feature type="transmembrane region" description="Helical" evidence="13">
    <location>
        <begin position="12"/>
        <end position="34"/>
    </location>
</feature>
<evidence type="ECO:0000256" key="5">
    <source>
        <dbReference type="ARBA" id="ARBA00022617"/>
    </source>
</evidence>
<evidence type="ECO:0000256" key="1">
    <source>
        <dbReference type="ARBA" id="ARBA00001970"/>
    </source>
</evidence>
<dbReference type="PANTHER" id="PTHR30529">
    <property type="entry name" value="CYTOCHROME B561"/>
    <property type="match status" value="1"/>
</dbReference>
<feature type="domain" description="Cytochrome b561 bacterial/Ni-hydrogenase" evidence="14">
    <location>
        <begin position="9"/>
        <end position="179"/>
    </location>
</feature>
<keyword evidence="11 13" id="KW-0472">Membrane</keyword>
<dbReference type="InterPro" id="IPR016174">
    <property type="entry name" value="Di-haem_cyt_TM"/>
</dbReference>
<feature type="transmembrane region" description="Helical" evidence="13">
    <location>
        <begin position="146"/>
        <end position="163"/>
    </location>
</feature>
<keyword evidence="9 13" id="KW-1133">Transmembrane helix</keyword>
<feature type="transmembrane region" description="Helical" evidence="13">
    <location>
        <begin position="54"/>
        <end position="74"/>
    </location>
</feature>
<evidence type="ECO:0000256" key="2">
    <source>
        <dbReference type="ARBA" id="ARBA00004651"/>
    </source>
</evidence>
<dbReference type="InterPro" id="IPR011577">
    <property type="entry name" value="Cyt_b561_bac/Ni-Hgenase"/>
</dbReference>
<accession>A0ABN4YFM2</accession>
<evidence type="ECO:0000256" key="11">
    <source>
        <dbReference type="ARBA" id="ARBA00023136"/>
    </source>
</evidence>
<gene>
    <name evidence="15" type="ORF">SJ2017_1300</name>
</gene>
<dbReference type="RefSeq" id="WP_080915242.1">
    <property type="nucleotide sequence ID" value="NZ_CP020472.1"/>
</dbReference>
<evidence type="ECO:0000313" key="15">
    <source>
        <dbReference type="EMBL" id="ARD21624.1"/>
    </source>
</evidence>
<feature type="transmembrane region" description="Helical" evidence="13">
    <location>
        <begin position="95"/>
        <end position="113"/>
    </location>
</feature>
<dbReference type="Gene3D" id="1.20.950.20">
    <property type="entry name" value="Transmembrane di-heme cytochromes, Chain C"/>
    <property type="match status" value="2"/>
</dbReference>
<keyword evidence="6 13" id="KW-0812">Transmembrane</keyword>
<comment type="similarity">
    <text evidence="12">Belongs to the cytochrome b561 family.</text>
</comment>
<evidence type="ECO:0000259" key="14">
    <source>
        <dbReference type="Pfam" id="PF01292"/>
    </source>
</evidence>
<evidence type="ECO:0000256" key="9">
    <source>
        <dbReference type="ARBA" id="ARBA00022989"/>
    </source>
</evidence>
<comment type="subcellular location">
    <subcellularLocation>
        <location evidence="2">Cell membrane</location>
        <topology evidence="2">Multi-pass membrane protein</topology>
    </subcellularLocation>
</comment>
<evidence type="ECO:0000256" key="3">
    <source>
        <dbReference type="ARBA" id="ARBA00022448"/>
    </source>
</evidence>
<keyword evidence="5" id="KW-0349">Heme</keyword>
<evidence type="ECO:0000256" key="12">
    <source>
        <dbReference type="ARBA" id="ARBA00037975"/>
    </source>
</evidence>
<protein>
    <submittedName>
        <fullName evidence="15">Cytochrome b</fullName>
    </submittedName>
</protein>
<dbReference type="Proteomes" id="UP000191820">
    <property type="component" value="Chromosome"/>
</dbReference>
<sequence>MLVNTRDGYGLFTILLHWVSALTILGLFGLGFWMVDLSYYSSWYQTAPNIHKSVGVLLLGLTLIRILWRFISVTTQANSSHKHWEKQAAKWTHRAFYLLMLLIMISGILISTADGRGVMVFDWFELPGLGSFITNQEDIAGVIHQYLAYGLIALVVIHAAGAIKHQLIDKDSTLTRMIKPVKPK</sequence>
<evidence type="ECO:0000256" key="7">
    <source>
        <dbReference type="ARBA" id="ARBA00022723"/>
    </source>
</evidence>
<reference evidence="15 16" key="1">
    <citation type="submission" date="2017-03" db="EMBL/GenBank/DDBJ databases">
        <title>Genome sequencing of Shewanella japonica KCTC 22435.</title>
        <authorList>
            <person name="Kim K.M."/>
        </authorList>
    </citation>
    <scope>NUCLEOTIDE SEQUENCE [LARGE SCALE GENOMIC DNA]</scope>
    <source>
        <strain evidence="15 16">KCTC 22435</strain>
    </source>
</reference>
<evidence type="ECO:0000256" key="6">
    <source>
        <dbReference type="ARBA" id="ARBA00022692"/>
    </source>
</evidence>
<keyword evidence="7" id="KW-0479">Metal-binding</keyword>
<dbReference type="PANTHER" id="PTHR30529:SF1">
    <property type="entry name" value="CYTOCHROME B561 HOMOLOG 2"/>
    <property type="match status" value="1"/>
</dbReference>
<evidence type="ECO:0000256" key="10">
    <source>
        <dbReference type="ARBA" id="ARBA00023004"/>
    </source>
</evidence>
<evidence type="ECO:0000256" key="4">
    <source>
        <dbReference type="ARBA" id="ARBA00022475"/>
    </source>
</evidence>
<comment type="cofactor">
    <cofactor evidence="1">
        <name>heme b</name>
        <dbReference type="ChEBI" id="CHEBI:60344"/>
    </cofactor>
</comment>
<evidence type="ECO:0000256" key="13">
    <source>
        <dbReference type="SAM" id="Phobius"/>
    </source>
</evidence>
<dbReference type="InterPro" id="IPR052168">
    <property type="entry name" value="Cytochrome_b561_oxidase"/>
</dbReference>